<protein>
    <submittedName>
        <fullName evidence="5">50S ribosomal protein L11 methyltransferase</fullName>
    </submittedName>
</protein>
<dbReference type="Proteomes" id="UP001060771">
    <property type="component" value="Chromosome"/>
</dbReference>
<evidence type="ECO:0000313" key="7">
    <source>
        <dbReference type="Proteomes" id="UP001060771"/>
    </source>
</evidence>
<dbReference type="EMBL" id="AP026830">
    <property type="protein sequence ID" value="BDR91166.1"/>
    <property type="molecule type" value="Genomic_DNA"/>
</dbReference>
<keyword evidence="3" id="KW-0949">S-adenosyl-L-methionine</keyword>
<dbReference type="OrthoDB" id="6027at2157"/>
<gene>
    <name evidence="5" type="ORF">GCM10007112_17630</name>
    <name evidence="4" type="ORF">Vsou_02590</name>
</gene>
<sequence length="152" mass="16867">MTAPYVPTPRDIAIEMLKLANVRPGEIVVDPGAGECGIVTLAVTVFNTIGIGIEINPALVRSCIESFEKLGLRGRAYVVWGDLFDFDYSIADVVTLYLGSDINGKLRPKLMRELRHGSRIVSHDFEVPGLKPIKSVIIKGPFREHRVYLYIV</sequence>
<reference evidence="4" key="4">
    <citation type="journal article" date="2023" name="Microbiol. Resour. Announc.">
        <title>Complete Genome Sequence of Vulcanisaeta souniana Strain IC-059, a Hyperthermophilic Archaeon Isolated from Hot Spring Water in Japan.</title>
        <authorList>
            <person name="Kato S."/>
            <person name="Itoh T."/>
            <person name="Wu L."/>
            <person name="Ma J."/>
            <person name="Ohkuma M."/>
        </authorList>
    </citation>
    <scope>NUCLEOTIDE SEQUENCE</scope>
    <source>
        <strain evidence="4">JCM 11219</strain>
    </source>
</reference>
<dbReference type="PANTHER" id="PTHR13610:SF11">
    <property type="entry name" value="METHYLTRANSFERASE DOMAIN-CONTAINING PROTEIN"/>
    <property type="match status" value="1"/>
</dbReference>
<accession>A0A830E2U4</accession>
<dbReference type="RefSeq" id="WP_188603628.1">
    <property type="nucleotide sequence ID" value="NZ_AP026830.1"/>
</dbReference>
<reference evidence="5" key="2">
    <citation type="submission" date="2020-09" db="EMBL/GenBank/DDBJ databases">
        <authorList>
            <person name="Sun Q."/>
            <person name="Ohkuma M."/>
        </authorList>
    </citation>
    <scope>NUCLEOTIDE SEQUENCE</scope>
    <source>
        <strain evidence="5">JCM 11219</strain>
    </source>
</reference>
<reference evidence="7" key="3">
    <citation type="submission" date="2022-09" db="EMBL/GenBank/DDBJ databases">
        <title>Complete genome sequence of Vulcanisaeta souniana.</title>
        <authorList>
            <person name="Kato S."/>
            <person name="Itoh T."/>
            <person name="Ohkuma M."/>
        </authorList>
    </citation>
    <scope>NUCLEOTIDE SEQUENCE [LARGE SCALE GENOMIC DNA]</scope>
    <source>
        <strain evidence="7">JCM 11219</strain>
    </source>
</reference>
<organism evidence="5 6">
    <name type="scientific">Vulcanisaeta souniana JCM 11219</name>
    <dbReference type="NCBI Taxonomy" id="1293586"/>
    <lineage>
        <taxon>Archaea</taxon>
        <taxon>Thermoproteota</taxon>
        <taxon>Thermoprotei</taxon>
        <taxon>Thermoproteales</taxon>
        <taxon>Thermoproteaceae</taxon>
        <taxon>Vulcanisaeta</taxon>
    </lineage>
</organism>
<dbReference type="SUPFAM" id="SSF53335">
    <property type="entry name" value="S-adenosyl-L-methionine-dependent methyltransferases"/>
    <property type="match status" value="1"/>
</dbReference>
<evidence type="ECO:0000256" key="1">
    <source>
        <dbReference type="ARBA" id="ARBA00022603"/>
    </source>
</evidence>
<keyword evidence="7" id="KW-1185">Reference proteome</keyword>
<evidence type="ECO:0000313" key="4">
    <source>
        <dbReference type="EMBL" id="BDR91166.1"/>
    </source>
</evidence>
<dbReference type="Proteomes" id="UP000657075">
    <property type="component" value="Unassembled WGS sequence"/>
</dbReference>
<keyword evidence="5" id="KW-0687">Ribonucleoprotein</keyword>
<dbReference type="InterPro" id="IPR029063">
    <property type="entry name" value="SAM-dependent_MTases_sf"/>
</dbReference>
<dbReference type="InterPro" id="IPR026170">
    <property type="entry name" value="FAM173A/B"/>
</dbReference>
<keyword evidence="2" id="KW-0808">Transferase</keyword>
<dbReference type="GO" id="GO:0016279">
    <property type="term" value="F:protein-lysine N-methyltransferase activity"/>
    <property type="evidence" value="ECO:0007669"/>
    <property type="project" value="InterPro"/>
</dbReference>
<evidence type="ECO:0000313" key="5">
    <source>
        <dbReference type="EMBL" id="GGI81378.1"/>
    </source>
</evidence>
<dbReference type="GO" id="GO:0005840">
    <property type="term" value="C:ribosome"/>
    <property type="evidence" value="ECO:0007669"/>
    <property type="project" value="UniProtKB-KW"/>
</dbReference>
<dbReference type="EMBL" id="BMNM01000007">
    <property type="protein sequence ID" value="GGI81378.1"/>
    <property type="molecule type" value="Genomic_DNA"/>
</dbReference>
<keyword evidence="1 5" id="KW-0489">Methyltransferase</keyword>
<name>A0A830E2U4_9CREN</name>
<proteinExistence type="predicted"/>
<dbReference type="Gene3D" id="3.40.50.150">
    <property type="entry name" value="Vaccinia Virus protein VP39"/>
    <property type="match status" value="1"/>
</dbReference>
<reference evidence="5" key="1">
    <citation type="journal article" date="2014" name="Int. J. Syst. Evol. Microbiol.">
        <title>Complete genome sequence of Corynebacterium casei LMG S-19264T (=DSM 44701T), isolated from a smear-ripened cheese.</title>
        <authorList>
            <consortium name="US DOE Joint Genome Institute (JGI-PGF)"/>
            <person name="Walter F."/>
            <person name="Albersmeier A."/>
            <person name="Kalinowski J."/>
            <person name="Ruckert C."/>
        </authorList>
    </citation>
    <scope>NUCLEOTIDE SEQUENCE</scope>
    <source>
        <strain evidence="5">JCM 11219</strain>
    </source>
</reference>
<keyword evidence="5" id="KW-0689">Ribosomal protein</keyword>
<dbReference type="GeneID" id="76205810"/>
<dbReference type="PANTHER" id="PTHR13610">
    <property type="entry name" value="METHYLTRANSFERASE DOMAIN-CONTAINING PROTEIN"/>
    <property type="match status" value="1"/>
</dbReference>
<evidence type="ECO:0000256" key="2">
    <source>
        <dbReference type="ARBA" id="ARBA00022679"/>
    </source>
</evidence>
<dbReference type="GO" id="GO:0032259">
    <property type="term" value="P:methylation"/>
    <property type="evidence" value="ECO:0007669"/>
    <property type="project" value="UniProtKB-KW"/>
</dbReference>
<evidence type="ECO:0000313" key="6">
    <source>
        <dbReference type="Proteomes" id="UP000657075"/>
    </source>
</evidence>
<evidence type="ECO:0000256" key="3">
    <source>
        <dbReference type="ARBA" id="ARBA00022691"/>
    </source>
</evidence>
<dbReference type="AlphaFoldDB" id="A0A830E2U4"/>